<reference evidence="6" key="2">
    <citation type="submission" date="2016-06" db="EMBL/GenBank/DDBJ databases">
        <authorList>
            <person name="Toshchakov V.S."/>
        </authorList>
    </citation>
    <scope>NUCLEOTIDE SEQUENCE [LARGE SCALE GENOMIC DNA]</scope>
    <source>
        <strain>PM4 (JCM 30641</strain>
        <strain evidence="6">\VKM B-2940)</strain>
    </source>
</reference>
<dbReference type="GO" id="GO:0008654">
    <property type="term" value="P:phospholipid biosynthetic process"/>
    <property type="evidence" value="ECO:0007669"/>
    <property type="project" value="InterPro"/>
</dbReference>
<dbReference type="PROSITE" id="PS00379">
    <property type="entry name" value="CDP_ALCOHOL_P_TRANSF"/>
    <property type="match status" value="1"/>
</dbReference>
<dbReference type="AlphaFoldDB" id="A0A1N5SXG5"/>
<evidence type="ECO:0000256" key="3">
    <source>
        <dbReference type="SAM" id="Phobius"/>
    </source>
</evidence>
<dbReference type="GO" id="GO:0016780">
    <property type="term" value="F:phosphotransferase activity, for other substituted phosphate groups"/>
    <property type="evidence" value="ECO:0007669"/>
    <property type="project" value="InterPro"/>
</dbReference>
<feature type="transmembrane region" description="Helical" evidence="3">
    <location>
        <begin position="179"/>
        <end position="199"/>
    </location>
</feature>
<dbReference type="InterPro" id="IPR043130">
    <property type="entry name" value="CDP-OH_PTrfase_TM_dom"/>
</dbReference>
<keyword evidence="1 2" id="KW-0808">Transferase</keyword>
<dbReference type="EMBL" id="LT671858">
    <property type="protein sequence ID" value="SIM40648.1"/>
    <property type="molecule type" value="Genomic_DNA"/>
</dbReference>
<dbReference type="RefSeq" id="WP_021789145.1">
    <property type="nucleotide sequence ID" value="NZ_LT671858.1"/>
</dbReference>
<keyword evidence="6" id="KW-1185">Reference proteome</keyword>
<dbReference type="Pfam" id="PF01066">
    <property type="entry name" value="CDP-OH_P_transf"/>
    <property type="match status" value="1"/>
</dbReference>
<feature type="transmembrane region" description="Helical" evidence="3">
    <location>
        <begin position="153"/>
        <end position="173"/>
    </location>
</feature>
<sequence>MALDSMRGTVNPILDKLSKPFMRFNPNTLTEVSFLFAVLAGVFIAISGRIISSYFLILAFILILLSSTLDALDGFVARKKNISSKAGDMLDHTFDRYSDIALITGFAFSLYGNIYIGILALGGVFMTSYLGTQAQALGLKRNYGGVLGRADRLVLMLVILIIEIIFPFSYNFYIDFTPINILLIWFFIAGYITSGERFVQSIIGLHQMDE</sequence>
<accession>A0A1N5SXG5</accession>
<feature type="transmembrane region" description="Helical" evidence="3">
    <location>
        <begin position="114"/>
        <end position="132"/>
    </location>
</feature>
<evidence type="ECO:0000313" key="4">
    <source>
        <dbReference type="EMBL" id="SIM40648.1"/>
    </source>
</evidence>
<dbReference type="Proteomes" id="UP000187822">
    <property type="component" value="Chromosome I"/>
</dbReference>
<dbReference type="KEGG" id="cdiv:CPM_0358"/>
<protein>
    <submittedName>
        <fullName evidence="4">CDP-diacylglycerol--glycerol-3-phosphate 3-phosphatidyltransferase</fullName>
    </submittedName>
</protein>
<name>A0A1N5SXG5_9ARCH</name>
<evidence type="ECO:0000256" key="2">
    <source>
        <dbReference type="RuleBase" id="RU003750"/>
    </source>
</evidence>
<dbReference type="Proteomes" id="UP000195607">
    <property type="component" value="Chromosome I"/>
</dbReference>
<dbReference type="InterPro" id="IPR048254">
    <property type="entry name" value="CDP_ALCOHOL_P_TRANSF_CS"/>
</dbReference>
<gene>
    <name evidence="5" type="ORF">CPM_0358</name>
    <name evidence="4" type="ORF">CSP5_0387</name>
</gene>
<dbReference type="Gene3D" id="1.20.120.1760">
    <property type="match status" value="1"/>
</dbReference>
<feature type="transmembrane region" description="Helical" evidence="3">
    <location>
        <begin position="28"/>
        <end position="46"/>
    </location>
</feature>
<dbReference type="GeneID" id="41587690"/>
<keyword evidence="3" id="KW-0812">Transmembrane</keyword>
<reference evidence="4 7" key="1">
    <citation type="submission" date="2016-04" db="EMBL/GenBank/DDBJ databases">
        <authorList>
            <person name="Evans L.H."/>
            <person name="Alamgir A."/>
            <person name="Owens N."/>
            <person name="Weber N.D."/>
            <person name="Virtaneva K."/>
            <person name="Barbian K."/>
            <person name="Babar A."/>
            <person name="Rosenke K."/>
        </authorList>
    </citation>
    <scope>NUCLEOTIDE SEQUENCE [LARGE SCALE GENOMIC DNA]</scope>
    <source>
        <strain evidence="4">S5</strain>
        <strain evidence="7">S5(T) (JCM 30642 \VKM B-2941)</strain>
    </source>
</reference>
<dbReference type="InterPro" id="IPR000462">
    <property type="entry name" value="CDP-OH_P_trans"/>
</dbReference>
<keyword evidence="3" id="KW-1133">Transmembrane helix</keyword>
<dbReference type="STRING" id="1673428.CPM_0358"/>
<evidence type="ECO:0000313" key="6">
    <source>
        <dbReference type="Proteomes" id="UP000187822"/>
    </source>
</evidence>
<evidence type="ECO:0000313" key="5">
    <source>
        <dbReference type="EMBL" id="SJK84243.1"/>
    </source>
</evidence>
<comment type="similarity">
    <text evidence="2">Belongs to the CDP-alcohol phosphatidyltransferase class-I family.</text>
</comment>
<reference evidence="5" key="3">
    <citation type="submission" date="2016-06" db="EMBL/GenBank/DDBJ databases">
        <authorList>
            <person name="Olsen C.W."/>
            <person name="Carey S."/>
            <person name="Hinshaw L."/>
            <person name="Karasin A.I."/>
        </authorList>
    </citation>
    <scope>NUCLEOTIDE SEQUENCE [LARGE SCALE GENOMIC DNA]</scope>
    <source>
        <strain evidence="5">PM4</strain>
    </source>
</reference>
<dbReference type="EMBL" id="LT719092">
    <property type="protein sequence ID" value="SJK84243.1"/>
    <property type="molecule type" value="Genomic_DNA"/>
</dbReference>
<proteinExistence type="inferred from homology"/>
<evidence type="ECO:0000256" key="1">
    <source>
        <dbReference type="ARBA" id="ARBA00022679"/>
    </source>
</evidence>
<dbReference type="GO" id="GO:0016020">
    <property type="term" value="C:membrane"/>
    <property type="evidence" value="ECO:0007669"/>
    <property type="project" value="InterPro"/>
</dbReference>
<organism evidence="4 7">
    <name type="scientific">Cuniculiplasma divulgatum</name>
    <dbReference type="NCBI Taxonomy" id="1673428"/>
    <lineage>
        <taxon>Archaea</taxon>
        <taxon>Methanobacteriati</taxon>
        <taxon>Thermoplasmatota</taxon>
        <taxon>Thermoplasmata</taxon>
        <taxon>Thermoplasmatales</taxon>
        <taxon>Cuniculiplasmataceae</taxon>
        <taxon>Cuniculiplasma</taxon>
    </lineage>
</organism>
<dbReference type="OrthoDB" id="9904at2157"/>
<evidence type="ECO:0000313" key="7">
    <source>
        <dbReference type="Proteomes" id="UP000195607"/>
    </source>
</evidence>
<feature type="transmembrane region" description="Helical" evidence="3">
    <location>
        <begin position="53"/>
        <end position="72"/>
    </location>
</feature>
<keyword evidence="3" id="KW-0472">Membrane</keyword>